<dbReference type="OrthoDB" id="8583877at2"/>
<organism evidence="6 7">
    <name type="scientific">Noviherbaspirillum humi</name>
    <dbReference type="NCBI Taxonomy" id="1688639"/>
    <lineage>
        <taxon>Bacteria</taxon>
        <taxon>Pseudomonadati</taxon>
        <taxon>Pseudomonadota</taxon>
        <taxon>Betaproteobacteria</taxon>
        <taxon>Burkholderiales</taxon>
        <taxon>Oxalobacteraceae</taxon>
        <taxon>Noviherbaspirillum</taxon>
    </lineage>
</organism>
<evidence type="ECO:0000256" key="1">
    <source>
        <dbReference type="ARBA" id="ARBA00009437"/>
    </source>
</evidence>
<dbReference type="PRINTS" id="PR00039">
    <property type="entry name" value="HTHLYSR"/>
</dbReference>
<dbReference type="SUPFAM" id="SSF46785">
    <property type="entry name" value="Winged helix' DNA-binding domain"/>
    <property type="match status" value="1"/>
</dbReference>
<keyword evidence="3 6" id="KW-0238">DNA-binding</keyword>
<comment type="similarity">
    <text evidence="1">Belongs to the LysR transcriptional regulatory family.</text>
</comment>
<evidence type="ECO:0000259" key="5">
    <source>
        <dbReference type="PROSITE" id="PS50931"/>
    </source>
</evidence>
<dbReference type="CDD" id="cd08459">
    <property type="entry name" value="PBP2_DntR_NahR_LinR_like"/>
    <property type="match status" value="1"/>
</dbReference>
<accession>A0A239IDV6</accession>
<dbReference type="EMBL" id="FZOT01000009">
    <property type="protein sequence ID" value="SNS91745.1"/>
    <property type="molecule type" value="Genomic_DNA"/>
</dbReference>
<dbReference type="InterPro" id="IPR000847">
    <property type="entry name" value="LysR_HTH_N"/>
</dbReference>
<evidence type="ECO:0000256" key="3">
    <source>
        <dbReference type="ARBA" id="ARBA00023125"/>
    </source>
</evidence>
<dbReference type="InterPro" id="IPR036390">
    <property type="entry name" value="WH_DNA-bd_sf"/>
</dbReference>
<evidence type="ECO:0000313" key="7">
    <source>
        <dbReference type="Proteomes" id="UP000198284"/>
    </source>
</evidence>
<dbReference type="InterPro" id="IPR005119">
    <property type="entry name" value="LysR_subst-bd"/>
</dbReference>
<keyword evidence="7" id="KW-1185">Reference proteome</keyword>
<name>A0A239IDV6_9BURK</name>
<dbReference type="PANTHER" id="PTHR30118">
    <property type="entry name" value="HTH-TYPE TRANSCRIPTIONAL REGULATOR LEUO-RELATED"/>
    <property type="match status" value="1"/>
</dbReference>
<feature type="domain" description="HTH lysR-type" evidence="5">
    <location>
        <begin position="4"/>
        <end position="61"/>
    </location>
</feature>
<dbReference type="GO" id="GO:0003700">
    <property type="term" value="F:DNA-binding transcription factor activity"/>
    <property type="evidence" value="ECO:0007669"/>
    <property type="project" value="InterPro"/>
</dbReference>
<dbReference type="RefSeq" id="WP_089400004.1">
    <property type="nucleotide sequence ID" value="NZ_FZOT01000009.1"/>
</dbReference>
<keyword evidence="2" id="KW-0805">Transcription regulation</keyword>
<dbReference type="Proteomes" id="UP000198284">
    <property type="component" value="Unassembled WGS sequence"/>
</dbReference>
<evidence type="ECO:0000256" key="4">
    <source>
        <dbReference type="ARBA" id="ARBA00023163"/>
    </source>
</evidence>
<dbReference type="InterPro" id="IPR050389">
    <property type="entry name" value="LysR-type_TF"/>
</dbReference>
<dbReference type="Pfam" id="PF00126">
    <property type="entry name" value="HTH_1"/>
    <property type="match status" value="1"/>
</dbReference>
<reference evidence="6 7" key="1">
    <citation type="submission" date="2017-06" db="EMBL/GenBank/DDBJ databases">
        <authorList>
            <person name="Kim H.J."/>
            <person name="Triplett B.A."/>
        </authorList>
    </citation>
    <scope>NUCLEOTIDE SEQUENCE [LARGE SCALE GENOMIC DNA]</scope>
    <source>
        <strain evidence="6 7">U15</strain>
    </source>
</reference>
<dbReference type="SUPFAM" id="SSF53850">
    <property type="entry name" value="Periplasmic binding protein-like II"/>
    <property type="match status" value="1"/>
</dbReference>
<dbReference type="InterPro" id="IPR036388">
    <property type="entry name" value="WH-like_DNA-bd_sf"/>
</dbReference>
<evidence type="ECO:0000256" key="2">
    <source>
        <dbReference type="ARBA" id="ARBA00023015"/>
    </source>
</evidence>
<gene>
    <name evidence="6" type="ORF">SAMN06265795_10965</name>
</gene>
<keyword evidence="4" id="KW-0804">Transcription</keyword>
<protein>
    <submittedName>
        <fullName evidence="6">DNA-binding transcriptional regulator, LysR family</fullName>
    </submittedName>
</protein>
<dbReference type="Pfam" id="PF03466">
    <property type="entry name" value="LysR_substrate"/>
    <property type="match status" value="1"/>
</dbReference>
<dbReference type="Gene3D" id="3.40.190.10">
    <property type="entry name" value="Periplasmic binding protein-like II"/>
    <property type="match status" value="2"/>
</dbReference>
<dbReference type="PROSITE" id="PS50931">
    <property type="entry name" value="HTH_LYSR"/>
    <property type="match status" value="1"/>
</dbReference>
<proteinExistence type="inferred from homology"/>
<dbReference type="PANTHER" id="PTHR30118:SF15">
    <property type="entry name" value="TRANSCRIPTIONAL REGULATORY PROTEIN"/>
    <property type="match status" value="1"/>
</dbReference>
<dbReference type="Gene3D" id="1.10.10.10">
    <property type="entry name" value="Winged helix-like DNA-binding domain superfamily/Winged helix DNA-binding domain"/>
    <property type="match status" value="1"/>
</dbReference>
<dbReference type="GO" id="GO:0003677">
    <property type="term" value="F:DNA binding"/>
    <property type="evidence" value="ECO:0007669"/>
    <property type="project" value="UniProtKB-KW"/>
</dbReference>
<dbReference type="AlphaFoldDB" id="A0A239IDV6"/>
<sequence>MEKFDLNLLTVALAIAEEKSVSRAAQRLELSQPAVSLALGKLRRRLGDELFVRTPGGMAPTPKAVGVIELARQVTQRVKEEVLQQKAFNPETSTTEFTIALSDIGEMVFLPKLLQRVQELAPHASIASVTLPASEVGAALESGRLDLAVGYFPDLKKNNFFQQRLFSHNFICLLRADHPLRGDRLTLAQFLQLGHAVVRAEGRSQEVFDRLLERKNIRRRVVLSTPHFMSIPFIVASSDLLVTVPMAVGTSFASFANIRLVQPPLKIPGFDLKQHWHRRYHDDARHQWLRRLVADLFKDDARWPEPPASRRQSQKPG</sequence>
<evidence type="ECO:0000313" key="6">
    <source>
        <dbReference type="EMBL" id="SNS91745.1"/>
    </source>
</evidence>